<dbReference type="Gene3D" id="3.20.20.370">
    <property type="entry name" value="Glycoside hydrolase/deacetylase"/>
    <property type="match status" value="1"/>
</dbReference>
<comment type="caution">
    <text evidence="1">The sequence shown here is derived from an EMBL/GenBank/DDBJ whole genome shotgun (WGS) entry which is preliminary data.</text>
</comment>
<dbReference type="CDD" id="cd10787">
    <property type="entry name" value="LamB_YcsF_like"/>
    <property type="match status" value="1"/>
</dbReference>
<dbReference type="NCBIfam" id="NF003814">
    <property type="entry name" value="PRK05406.1-3"/>
    <property type="match status" value="1"/>
</dbReference>
<dbReference type="Pfam" id="PF03746">
    <property type="entry name" value="LamB_YcsF"/>
    <property type="match status" value="1"/>
</dbReference>
<dbReference type="EMBL" id="LPVJ01000071">
    <property type="protein sequence ID" value="KUO94715.1"/>
    <property type="molecule type" value="Genomic_DNA"/>
</dbReference>
<dbReference type="SUPFAM" id="SSF88713">
    <property type="entry name" value="Glycoside hydrolase/deacetylase"/>
    <property type="match status" value="1"/>
</dbReference>
<evidence type="ECO:0000313" key="2">
    <source>
        <dbReference type="Proteomes" id="UP000053557"/>
    </source>
</evidence>
<protein>
    <recommendedName>
        <fullName evidence="3">5-oxoprolinase (ATP-hydrolyzing) subunit A</fullName>
    </recommendedName>
</protein>
<proteinExistence type="predicted"/>
<dbReference type="InterPro" id="IPR011330">
    <property type="entry name" value="Glyco_hydro/deAcase_b/a-brl"/>
</dbReference>
<dbReference type="PANTHER" id="PTHR30292">
    <property type="entry name" value="UNCHARACTERIZED PROTEIN YBGL-RELATED"/>
    <property type="match status" value="1"/>
</dbReference>
<accession>A0A124IVM6</accession>
<organism evidence="1 2">
    <name type="scientific">Ferroacidibacillus organovorans</name>
    <dbReference type="NCBI Taxonomy" id="1765683"/>
    <lineage>
        <taxon>Bacteria</taxon>
        <taxon>Bacillati</taxon>
        <taxon>Bacillota</taxon>
        <taxon>Bacilli</taxon>
        <taxon>Bacillales</taxon>
        <taxon>Alicyclobacillaceae</taxon>
        <taxon>Ferroacidibacillus</taxon>
    </lineage>
</organism>
<gene>
    <name evidence="1" type="ORF">ATW55_02305</name>
</gene>
<evidence type="ECO:0000313" key="1">
    <source>
        <dbReference type="EMBL" id="KUO94715.1"/>
    </source>
</evidence>
<dbReference type="GO" id="GO:0005975">
    <property type="term" value="P:carbohydrate metabolic process"/>
    <property type="evidence" value="ECO:0007669"/>
    <property type="project" value="InterPro"/>
</dbReference>
<dbReference type="PANTHER" id="PTHR30292:SF0">
    <property type="entry name" value="5-OXOPROLINASE SUBUNIT A"/>
    <property type="match status" value="1"/>
</dbReference>
<dbReference type="OrthoDB" id="9773478at2"/>
<name>A0A124IVM6_9BACL</name>
<dbReference type="Proteomes" id="UP000053557">
    <property type="component" value="Unassembled WGS sequence"/>
</dbReference>
<dbReference type="NCBIfam" id="NF003816">
    <property type="entry name" value="PRK05406.1-5"/>
    <property type="match status" value="1"/>
</dbReference>
<dbReference type="AlphaFoldDB" id="A0A124IVM6"/>
<keyword evidence="2" id="KW-1185">Reference proteome</keyword>
<sequence>MRIDFNADLGEGFGPYTMGDDQVILDVVTSANLACGFHAGDPNVMMERIEMAHNRGVRIGAHPGYADRLGFGRRDIPHADEEWIRVILYQWGALAALATQVGARVTHLKMHGALYHKSAYSPACDQLVKAICKMDDRVVLFAPCGSPLAKAGRSAGLTVCEEMFADRSYEPDGTLTPRNVEGAIFHDPEVIARRIVDALTHGAIAARDGTTVPLRADTVCIHGDHAGAVEIARTLKLRLQAHGVVVAPYRVR</sequence>
<dbReference type="InterPro" id="IPR005501">
    <property type="entry name" value="LamB/YcsF/PxpA-like"/>
</dbReference>
<evidence type="ECO:0008006" key="3">
    <source>
        <dbReference type="Google" id="ProtNLM"/>
    </source>
</evidence>
<reference evidence="1 2" key="1">
    <citation type="submission" date="2015-12" db="EMBL/GenBank/DDBJ databases">
        <title>Draft genome sequence of Acidibacillus ferrooxidans ITV001, isolated from a chalcopyrite acid mine drainage site in Brazil.</title>
        <authorList>
            <person name="Dall'Agnol H."/>
            <person name="Nancucheo I."/>
            <person name="Johnson B."/>
            <person name="Oliveira R."/>
            <person name="Leite L."/>
            <person name="Pylro V."/>
            <person name="Nunes G.L."/>
            <person name="Tzotzos G."/>
            <person name="Fernandes G.R."/>
            <person name="Dutra J."/>
            <person name="Orellana S.C."/>
            <person name="Oliveira G."/>
        </authorList>
    </citation>
    <scope>NUCLEOTIDE SEQUENCE [LARGE SCALE GENOMIC DNA]</scope>
    <source>
        <strain evidence="2">ITV01</strain>
    </source>
</reference>
<dbReference type="RefSeq" id="WP_067720310.1">
    <property type="nucleotide sequence ID" value="NZ_LPVJ01000071.1"/>
</dbReference>